<reference evidence="4" key="1">
    <citation type="journal article" date="2006" name="PLoS Biol.">
        <title>Macronuclear genome sequence of the ciliate Tetrahymena thermophila, a model eukaryote.</title>
        <authorList>
            <person name="Eisen J.A."/>
            <person name="Coyne R.S."/>
            <person name="Wu M."/>
            <person name="Wu D."/>
            <person name="Thiagarajan M."/>
            <person name="Wortman J.R."/>
            <person name="Badger J.H."/>
            <person name="Ren Q."/>
            <person name="Amedeo P."/>
            <person name="Jones K.M."/>
            <person name="Tallon L.J."/>
            <person name="Delcher A.L."/>
            <person name="Salzberg S.L."/>
            <person name="Silva J.C."/>
            <person name="Haas B.J."/>
            <person name="Majoros W.H."/>
            <person name="Farzad M."/>
            <person name="Carlton J.M."/>
            <person name="Smith R.K. Jr."/>
            <person name="Garg J."/>
            <person name="Pearlman R.E."/>
            <person name="Karrer K.M."/>
            <person name="Sun L."/>
            <person name="Manning G."/>
            <person name="Elde N.C."/>
            <person name="Turkewitz A.P."/>
            <person name="Asai D.J."/>
            <person name="Wilkes D.E."/>
            <person name="Wang Y."/>
            <person name="Cai H."/>
            <person name="Collins K."/>
            <person name="Stewart B.A."/>
            <person name="Lee S.R."/>
            <person name="Wilamowska K."/>
            <person name="Weinberg Z."/>
            <person name="Ruzzo W.L."/>
            <person name="Wloga D."/>
            <person name="Gaertig J."/>
            <person name="Frankel J."/>
            <person name="Tsao C.-C."/>
            <person name="Gorovsky M.A."/>
            <person name="Keeling P.J."/>
            <person name="Waller R.F."/>
            <person name="Patron N.J."/>
            <person name="Cherry J.M."/>
            <person name="Stover N.A."/>
            <person name="Krieger C.J."/>
            <person name="del Toro C."/>
            <person name="Ryder H.F."/>
            <person name="Williamson S.C."/>
            <person name="Barbeau R.A."/>
            <person name="Hamilton E.P."/>
            <person name="Orias E."/>
        </authorList>
    </citation>
    <scope>NUCLEOTIDE SEQUENCE [LARGE SCALE GENOMIC DNA]</scope>
    <source>
        <strain evidence="4">SB210</strain>
    </source>
</reference>
<dbReference type="PANTHER" id="PTHR45982:SF1">
    <property type="entry name" value="REGULATOR OF CHROMOSOME CONDENSATION"/>
    <property type="match status" value="1"/>
</dbReference>
<dbReference type="Pfam" id="PF13540">
    <property type="entry name" value="RCC1_2"/>
    <property type="match status" value="1"/>
</dbReference>
<dbReference type="Gene3D" id="2.130.10.30">
    <property type="entry name" value="Regulator of chromosome condensation 1/beta-lactamase-inhibitor protein II"/>
    <property type="match status" value="2"/>
</dbReference>
<feature type="region of interest" description="Disordered" evidence="2">
    <location>
        <begin position="816"/>
        <end position="963"/>
    </location>
</feature>
<organism evidence="3 4">
    <name type="scientific">Tetrahymena thermophila (strain SB210)</name>
    <dbReference type="NCBI Taxonomy" id="312017"/>
    <lineage>
        <taxon>Eukaryota</taxon>
        <taxon>Sar</taxon>
        <taxon>Alveolata</taxon>
        <taxon>Ciliophora</taxon>
        <taxon>Intramacronucleata</taxon>
        <taxon>Oligohymenophorea</taxon>
        <taxon>Hymenostomatida</taxon>
        <taxon>Tetrahymenina</taxon>
        <taxon>Tetrahymenidae</taxon>
        <taxon>Tetrahymena</taxon>
    </lineage>
</organism>
<evidence type="ECO:0000313" key="3">
    <source>
        <dbReference type="EMBL" id="EAR99445.2"/>
    </source>
</evidence>
<evidence type="ECO:0000313" key="4">
    <source>
        <dbReference type="Proteomes" id="UP000009168"/>
    </source>
</evidence>
<dbReference type="Pfam" id="PF00415">
    <property type="entry name" value="RCC1"/>
    <property type="match status" value="1"/>
</dbReference>
<dbReference type="AlphaFoldDB" id="I7LVP1"/>
<protein>
    <submittedName>
        <fullName evidence="3">Chromosome condensation regulator repeat protein</fullName>
    </submittedName>
</protein>
<dbReference type="GeneID" id="7822958"/>
<proteinExistence type="predicted"/>
<gene>
    <name evidence="3" type="ORF">TTHERM_00136090</name>
</gene>
<dbReference type="InParanoid" id="I7LVP1"/>
<dbReference type="SUPFAM" id="SSF50985">
    <property type="entry name" value="RCC1/BLIP-II"/>
    <property type="match status" value="1"/>
</dbReference>
<dbReference type="InterPro" id="IPR051553">
    <property type="entry name" value="Ran_GTPase-activating"/>
</dbReference>
<feature type="region of interest" description="Disordered" evidence="2">
    <location>
        <begin position="57"/>
        <end position="77"/>
    </location>
</feature>
<sequence length="963" mass="110030">MKRKDSSDSDDEDPRLAYKKAQKKQTQDQPKPGMEIAQKTITKNMFEKRGLQFSEEELKSMGSASQQTNNQKKQGAYIAGGGQASFEELKKELELSIKKKDDKTTGVILKYILEKDLEPSIKQKYCIQRAQLLLQMKQYQDCVQETEQWIQTYRQRDVNTQKFSVNMRLILAQAKSHLGEVWSGYLEFLRAEGFCQAFIQQKQQETQGEGKAKGSKSEQDINWAESDSDLLLRELQDCELHFKVKLQQEKKTVNFLYCSGFSNTGCLGLEGATSTKISLIPQIKNRQVLSIACGDHHTIALVKSFPSSLLFYPNYGQISKTFEHSYEVFGWGENTCGQITGDSSYNKIIEKPLLLSYFSGKFINAVGAHKASSLAIDLNGAVYEWGTNKFNNSESLNFEQTFQINQKEVVQISRGANFYAVLDTNKQCYWWGSFKDKLQKKEIQGTKYNNITSIAVGNNHMIISDENGKVYGLGDNSKGQLALGYKNQFVNQFEQIEQLKGSKILKVRAFSDASLFFTDDGVLFYTGQISANKSIDYVKETEFSDDVKIVNGCGYDGQLYALSSSGTVYVWEPETSVKFKLHKDVTSQTFRDIFVGSGFQIMTKSLPNPKLSNIIIEKNQKFETYEDIVLQVVLRDQTGYWGLKPFYPLRYQLLVSDKKNLSIDEVERLAQNFTNMTKNQYQEEKVYIDEIGTQQLLQFIVQVNNDQPHMHDITINIENAGVYYLYVLLSEEMIGTQPIELRIQQSKLEKLKREEQAAEEEKRRNAALDKQRREEEKRQKLQDFLDEEKRQLELNEQKKKETDERAREAYQKYLKEQQEKKVKEEDERRRRAELQTGGGFDLEKANLYKKQNSTTIQQGGQQSIQKQSSKEINTNTNSQLGSSQTKIPSSKNSFTSFEKEQKPQQQNATTGVNPVKRVSTSNQNTGIGATRPNVTQSSLQNKQAASNVIGAQKTLTKAPIKKK</sequence>
<accession>I7LVP1</accession>
<feature type="region of interest" description="Disordered" evidence="2">
    <location>
        <begin position="760"/>
        <end position="779"/>
    </location>
</feature>
<feature type="compositionally biased region" description="Polar residues" evidence="2">
    <location>
        <begin position="871"/>
        <end position="896"/>
    </location>
</feature>
<dbReference type="Proteomes" id="UP000009168">
    <property type="component" value="Unassembled WGS sequence"/>
</dbReference>
<dbReference type="PROSITE" id="PS00626">
    <property type="entry name" value="RCC1_2"/>
    <property type="match status" value="1"/>
</dbReference>
<dbReference type="PROSITE" id="PS50012">
    <property type="entry name" value="RCC1_3"/>
    <property type="match status" value="1"/>
</dbReference>
<feature type="compositionally biased region" description="Polar residues" evidence="2">
    <location>
        <begin position="62"/>
        <end position="73"/>
    </location>
</feature>
<keyword evidence="4" id="KW-1185">Reference proteome</keyword>
<name>I7LVP1_TETTS</name>
<dbReference type="PANTHER" id="PTHR45982">
    <property type="entry name" value="REGULATOR OF CHROMOSOME CONDENSATION"/>
    <property type="match status" value="1"/>
</dbReference>
<feature type="compositionally biased region" description="Basic and acidic residues" evidence="2">
    <location>
        <begin position="816"/>
        <end position="833"/>
    </location>
</feature>
<dbReference type="InterPro" id="IPR009091">
    <property type="entry name" value="RCC1/BLIP-II"/>
</dbReference>
<dbReference type="InterPro" id="IPR000408">
    <property type="entry name" value="Reg_chr_condens"/>
</dbReference>
<evidence type="ECO:0000256" key="2">
    <source>
        <dbReference type="SAM" id="MobiDB-lite"/>
    </source>
</evidence>
<feature type="compositionally biased region" description="Polar residues" evidence="2">
    <location>
        <begin position="903"/>
        <end position="946"/>
    </location>
</feature>
<feature type="repeat" description="RCC1" evidence="1">
    <location>
        <begin position="254"/>
        <end position="304"/>
    </location>
</feature>
<dbReference type="eggNOG" id="KOG1426">
    <property type="taxonomic scope" value="Eukaryota"/>
</dbReference>
<dbReference type="OrthoDB" id="61110at2759"/>
<evidence type="ECO:0000256" key="1">
    <source>
        <dbReference type="PROSITE-ProRule" id="PRU00235"/>
    </source>
</evidence>
<dbReference type="RefSeq" id="XP_001019690.2">
    <property type="nucleotide sequence ID" value="XM_001019690.3"/>
</dbReference>
<dbReference type="EMBL" id="GG662639">
    <property type="protein sequence ID" value="EAR99445.2"/>
    <property type="molecule type" value="Genomic_DNA"/>
</dbReference>
<feature type="region of interest" description="Disordered" evidence="2">
    <location>
        <begin position="1"/>
        <end position="35"/>
    </location>
</feature>
<dbReference type="STRING" id="312017.I7LVP1"/>
<dbReference type="KEGG" id="tet:TTHERM_00136090"/>
<feature type="compositionally biased region" description="Low complexity" evidence="2">
    <location>
        <begin position="853"/>
        <end position="867"/>
    </location>
</feature>